<dbReference type="Gene3D" id="4.10.60.10">
    <property type="entry name" value="Zinc finger, CCHC-type"/>
    <property type="match status" value="1"/>
</dbReference>
<dbReference type="InterPro" id="IPR001878">
    <property type="entry name" value="Znf_CCHC"/>
</dbReference>
<dbReference type="GO" id="GO:0003676">
    <property type="term" value="F:nucleic acid binding"/>
    <property type="evidence" value="ECO:0007669"/>
    <property type="project" value="InterPro"/>
</dbReference>
<dbReference type="InterPro" id="IPR036875">
    <property type="entry name" value="Znf_CCHC_sf"/>
</dbReference>
<name>A0A4U6U6A7_SETVI</name>
<dbReference type="SUPFAM" id="SSF57756">
    <property type="entry name" value="Retrovirus zinc finger-like domains"/>
    <property type="match status" value="1"/>
</dbReference>
<gene>
    <name evidence="3" type="ORF">SEVIR_7G197400v2</name>
</gene>
<feature type="domain" description="CCHC-type" evidence="2">
    <location>
        <begin position="49"/>
        <end position="65"/>
    </location>
</feature>
<dbReference type="EMBL" id="CM016558">
    <property type="protein sequence ID" value="TKW05757.1"/>
    <property type="molecule type" value="Genomic_DNA"/>
</dbReference>
<reference evidence="3" key="1">
    <citation type="submission" date="2019-03" db="EMBL/GenBank/DDBJ databases">
        <title>WGS assembly of Setaria viridis.</title>
        <authorList>
            <person name="Huang P."/>
            <person name="Jenkins J."/>
            <person name="Grimwood J."/>
            <person name="Barry K."/>
            <person name="Healey A."/>
            <person name="Mamidi S."/>
            <person name="Sreedasyam A."/>
            <person name="Shu S."/>
            <person name="Feldman M."/>
            <person name="Wu J."/>
            <person name="Yu Y."/>
            <person name="Chen C."/>
            <person name="Johnson J."/>
            <person name="Rokhsar D."/>
            <person name="Baxter I."/>
            <person name="Schmutz J."/>
            <person name="Brutnell T."/>
            <person name="Kellogg E."/>
        </authorList>
    </citation>
    <scope>NUCLEOTIDE SEQUENCE [LARGE SCALE GENOMIC DNA]</scope>
</reference>
<evidence type="ECO:0000259" key="2">
    <source>
        <dbReference type="SMART" id="SM00343"/>
    </source>
</evidence>
<dbReference type="InterPro" id="IPR053253">
    <property type="entry name" value="Sex_diff_modulator"/>
</dbReference>
<dbReference type="SMART" id="SM00343">
    <property type="entry name" value="ZnF_C2HC"/>
    <property type="match status" value="2"/>
</dbReference>
<evidence type="ECO:0000313" key="4">
    <source>
        <dbReference type="Proteomes" id="UP000298652"/>
    </source>
</evidence>
<organism evidence="3 4">
    <name type="scientific">Setaria viridis</name>
    <name type="common">Green bristlegrass</name>
    <name type="synonym">Setaria italica subsp. viridis</name>
    <dbReference type="NCBI Taxonomy" id="4556"/>
    <lineage>
        <taxon>Eukaryota</taxon>
        <taxon>Viridiplantae</taxon>
        <taxon>Streptophyta</taxon>
        <taxon>Embryophyta</taxon>
        <taxon>Tracheophyta</taxon>
        <taxon>Spermatophyta</taxon>
        <taxon>Magnoliopsida</taxon>
        <taxon>Liliopsida</taxon>
        <taxon>Poales</taxon>
        <taxon>Poaceae</taxon>
        <taxon>PACMAD clade</taxon>
        <taxon>Panicoideae</taxon>
        <taxon>Panicodae</taxon>
        <taxon>Paniceae</taxon>
        <taxon>Cenchrinae</taxon>
        <taxon>Setaria</taxon>
    </lineage>
</organism>
<protein>
    <recommendedName>
        <fullName evidence="2">CCHC-type domain-containing protein</fullName>
    </recommendedName>
</protein>
<dbReference type="Proteomes" id="UP000298652">
    <property type="component" value="Chromosome 7"/>
</dbReference>
<evidence type="ECO:0000313" key="3">
    <source>
        <dbReference type="EMBL" id="TKW05757.1"/>
    </source>
</evidence>
<keyword evidence="4" id="KW-1185">Reference proteome</keyword>
<feature type="domain" description="CCHC-type" evidence="2">
    <location>
        <begin position="30"/>
        <end position="46"/>
    </location>
</feature>
<evidence type="ECO:0000256" key="1">
    <source>
        <dbReference type="SAM" id="MobiDB-lite"/>
    </source>
</evidence>
<dbReference type="AlphaFoldDB" id="A0A4U6U6A7"/>
<dbReference type="OMA" id="DFLIICI"/>
<sequence>MAASEAPQDAAACAAREAVLLAFKRVTAGRCFRCLASDHLASVCRDPVRCFWCRRFGHRERACRAARKQPPPPPQRSKRTSLTTASMAIGDPHTQLEVETVFVSSSFHLEHDARDWEACALVPWALHLPPDAGARDITNLITRELRLQPGDVTVTLHQPEPYLVRFEHAAHAAEACRRGRFIGGGIDICLRTWVRLCLDGIPSHAWTPEIIERVVGHKCALQHIVTNLIQPADSRHIDLWAWTVDPSEIPKKRLRPSWAWV</sequence>
<dbReference type="PANTHER" id="PTHR33087:SF21">
    <property type="entry name" value="OS03G0782100 PROTEIN"/>
    <property type="match status" value="1"/>
</dbReference>
<dbReference type="GO" id="GO:0008270">
    <property type="term" value="F:zinc ion binding"/>
    <property type="evidence" value="ECO:0007669"/>
    <property type="project" value="InterPro"/>
</dbReference>
<accession>A0A4U6U6A7</accession>
<proteinExistence type="predicted"/>
<dbReference type="Gramene" id="TKW05757">
    <property type="protein sequence ID" value="TKW05757"/>
    <property type="gene ID" value="SEVIR_7G197400v2"/>
</dbReference>
<feature type="region of interest" description="Disordered" evidence="1">
    <location>
        <begin position="63"/>
        <end position="82"/>
    </location>
</feature>
<dbReference type="PANTHER" id="PTHR33087">
    <property type="entry name" value="OS07G0539200 PROTEIN"/>
    <property type="match status" value="1"/>
</dbReference>